<dbReference type="RefSeq" id="WP_269482769.1">
    <property type="nucleotide sequence ID" value="NZ_JAPXGO010000005.1"/>
</dbReference>
<dbReference type="AlphaFoldDB" id="A0A9Q4KLF2"/>
<comment type="caution">
    <text evidence="5">The sequence shown here is derived from an EMBL/GenBank/DDBJ whole genome shotgun (WGS) entry which is preliminary data.</text>
</comment>
<dbReference type="SMART" id="SM00062">
    <property type="entry name" value="PBPb"/>
    <property type="match status" value="1"/>
</dbReference>
<gene>
    <name evidence="5" type="ORF">O6B32_06420</name>
</gene>
<protein>
    <submittedName>
        <fullName evidence="5">Transporter substrate-binding domain-containing protein</fullName>
    </submittedName>
</protein>
<comment type="similarity">
    <text evidence="1">Belongs to the bacterial solute-binding protein 3 family.</text>
</comment>
<name>A0A9Q4KLF2_9BACT</name>
<dbReference type="SUPFAM" id="SSF53850">
    <property type="entry name" value="Periplasmic binding protein-like II"/>
    <property type="match status" value="1"/>
</dbReference>
<feature type="domain" description="Solute-binding protein family 3/N-terminal" evidence="4">
    <location>
        <begin position="30"/>
        <end position="254"/>
    </location>
</feature>
<dbReference type="EMBL" id="JAPXGO010000005">
    <property type="protein sequence ID" value="MCZ6160110.1"/>
    <property type="molecule type" value="Genomic_DNA"/>
</dbReference>
<keyword evidence="3" id="KW-0732">Signal</keyword>
<keyword evidence="2" id="KW-0813">Transport</keyword>
<accession>A0A9Q4KLF2</accession>
<dbReference type="PANTHER" id="PTHR30085">
    <property type="entry name" value="AMINO ACID ABC TRANSPORTER PERMEASE"/>
    <property type="match status" value="1"/>
</dbReference>
<organism evidence="5 6">
    <name type="scientific">Campylobacter ureolyticus</name>
    <dbReference type="NCBI Taxonomy" id="827"/>
    <lineage>
        <taxon>Bacteria</taxon>
        <taxon>Pseudomonadati</taxon>
        <taxon>Campylobacterota</taxon>
        <taxon>Epsilonproteobacteria</taxon>
        <taxon>Campylobacterales</taxon>
        <taxon>Campylobacteraceae</taxon>
        <taxon>Campylobacter</taxon>
    </lineage>
</organism>
<reference evidence="5" key="1">
    <citation type="submission" date="2022-12" db="EMBL/GenBank/DDBJ databases">
        <title>Species Delineation and Comparative Genomics within the Campylobacter ureolyticus Complex.</title>
        <authorList>
            <person name="Maki J."/>
            <person name="Howard M."/>
            <person name="Connelly S."/>
            <person name="Hardy D.J."/>
            <person name="Cameron A."/>
        </authorList>
    </citation>
    <scope>NUCLEOTIDE SEQUENCE</scope>
    <source>
        <strain evidence="5">URMC_787</strain>
    </source>
</reference>
<evidence type="ECO:0000259" key="4">
    <source>
        <dbReference type="SMART" id="SM00062"/>
    </source>
</evidence>
<dbReference type="InterPro" id="IPR001638">
    <property type="entry name" value="Solute-binding_3/MltF_N"/>
</dbReference>
<dbReference type="GO" id="GO:0005576">
    <property type="term" value="C:extracellular region"/>
    <property type="evidence" value="ECO:0007669"/>
    <property type="project" value="TreeGrafter"/>
</dbReference>
<evidence type="ECO:0000256" key="1">
    <source>
        <dbReference type="ARBA" id="ARBA00010333"/>
    </source>
</evidence>
<evidence type="ECO:0000256" key="3">
    <source>
        <dbReference type="ARBA" id="ARBA00022729"/>
    </source>
</evidence>
<evidence type="ECO:0000256" key="2">
    <source>
        <dbReference type="ARBA" id="ARBA00022448"/>
    </source>
</evidence>
<dbReference type="Gene3D" id="3.40.190.10">
    <property type="entry name" value="Periplasmic binding protein-like II"/>
    <property type="match status" value="2"/>
</dbReference>
<dbReference type="InterPro" id="IPR051455">
    <property type="entry name" value="Bact_solute-bind_prot3"/>
</dbReference>
<dbReference type="Pfam" id="PF00497">
    <property type="entry name" value="SBP_bac_3"/>
    <property type="match status" value="1"/>
</dbReference>
<dbReference type="PANTHER" id="PTHR30085:SF6">
    <property type="entry name" value="ABC TRANSPORTER GLUTAMINE-BINDING PROTEIN GLNH"/>
    <property type="match status" value="1"/>
</dbReference>
<dbReference type="Proteomes" id="UP001075225">
    <property type="component" value="Unassembled WGS sequence"/>
</dbReference>
<dbReference type="GO" id="GO:0030288">
    <property type="term" value="C:outer membrane-bounded periplasmic space"/>
    <property type="evidence" value="ECO:0007669"/>
    <property type="project" value="TreeGrafter"/>
</dbReference>
<sequence>MRKLSIVFLLSLLVCQLYANSLNEILSKKEIRIGVRKDFPPLGLLKDGKLEGFEILLAEKIGNRILNNQGNVIFVPISGKERIPMLKENQIDLAIAGMAITQQREEEIDFSIPYLTTNMSIVSKKSEQIKKLSDFKGKTLLVVPGTTSNEYVDKEKLMFSDINIKSCTGLQDCFDKLKSGEADGYFHAVLALGVLPVLDSNYELSVKMVGNTDMVAVGVEKGNTELLKAVNKEILNLAKEDFFKDAYNNTFKVYYRGLLDKKYFLLDDIYNFLMTN</sequence>
<evidence type="ECO:0000313" key="6">
    <source>
        <dbReference type="Proteomes" id="UP001075225"/>
    </source>
</evidence>
<evidence type="ECO:0000313" key="5">
    <source>
        <dbReference type="EMBL" id="MCZ6160110.1"/>
    </source>
</evidence>
<proteinExistence type="inferred from homology"/>
<dbReference type="GO" id="GO:0006865">
    <property type="term" value="P:amino acid transport"/>
    <property type="evidence" value="ECO:0007669"/>
    <property type="project" value="TreeGrafter"/>
</dbReference>